<reference evidence="2 3" key="1">
    <citation type="submission" date="2016-09" db="EMBL/GenBank/DDBJ databases">
        <title>Complete genome sequence of the Lysinibacillus sphaericus LMG 22257, a specie of Bacillus with ureolytic activity that can effectively biodeposit calcium carbonate.</title>
        <authorList>
            <person name="Yan W."/>
        </authorList>
    </citation>
    <scope>NUCLEOTIDE SEQUENCE [LARGE SCALE GENOMIC DNA]</scope>
    <source>
        <strain evidence="2 3">LMG 22257</strain>
    </source>
</reference>
<feature type="transmembrane region" description="Helical" evidence="1">
    <location>
        <begin position="112"/>
        <end position="134"/>
    </location>
</feature>
<dbReference type="Proteomes" id="UP000185746">
    <property type="component" value="Chromosome"/>
</dbReference>
<keyword evidence="3" id="KW-1185">Reference proteome</keyword>
<proteinExistence type="predicted"/>
<gene>
    <name evidence="2" type="ORF">BI350_02535</name>
</gene>
<keyword evidence="1" id="KW-0472">Membrane</keyword>
<organism evidence="2 3">
    <name type="scientific">Sporosarcina ureilytica</name>
    <dbReference type="NCBI Taxonomy" id="298596"/>
    <lineage>
        <taxon>Bacteria</taxon>
        <taxon>Bacillati</taxon>
        <taxon>Bacillota</taxon>
        <taxon>Bacilli</taxon>
        <taxon>Bacillales</taxon>
        <taxon>Caryophanaceae</taxon>
        <taxon>Sporosarcina</taxon>
    </lineage>
</organism>
<feature type="transmembrane region" description="Helical" evidence="1">
    <location>
        <begin position="78"/>
        <end position="100"/>
    </location>
</feature>
<feature type="transmembrane region" description="Helical" evidence="1">
    <location>
        <begin position="185"/>
        <end position="209"/>
    </location>
</feature>
<feature type="transmembrane region" description="Helical" evidence="1">
    <location>
        <begin position="155"/>
        <end position="173"/>
    </location>
</feature>
<keyword evidence="1" id="KW-0812">Transmembrane</keyword>
<sequence>MERLGIDEITASYLNLQTPKENRGNVLFFVLFFLNFIGLLPLIGDPFVYSFFIIAFIPTMIINIWGILYVIDPYRFELSYYLYLGIYSVVNVFVYSLVLAKLMVTQFGVQGIFSIVLILLVMNSLPLIMNWLNVRLLYSGTYLKLQTGKWKTPTWALFLIASPGVGYVIYGLVNSFGNEIAIRGLFFLCIFVLSIIVAFFSASIHRYFFLKRNIEAVRKVYPAFGRPKHIQGGK</sequence>
<dbReference type="KEGG" id="surl:BI350_02535"/>
<feature type="transmembrane region" description="Helical" evidence="1">
    <location>
        <begin position="26"/>
        <end position="43"/>
    </location>
</feature>
<name>A0A1D8JD09_9BACL</name>
<dbReference type="EMBL" id="CP017560">
    <property type="protein sequence ID" value="AOV06592.1"/>
    <property type="molecule type" value="Genomic_DNA"/>
</dbReference>
<evidence type="ECO:0000313" key="2">
    <source>
        <dbReference type="EMBL" id="AOV06592.1"/>
    </source>
</evidence>
<dbReference type="RefSeq" id="WP_075526700.1">
    <property type="nucleotide sequence ID" value="NZ_CP017560.1"/>
</dbReference>
<protein>
    <submittedName>
        <fullName evidence="2">Uncharacterized protein</fullName>
    </submittedName>
</protein>
<accession>A0A1D8JD09</accession>
<evidence type="ECO:0000256" key="1">
    <source>
        <dbReference type="SAM" id="Phobius"/>
    </source>
</evidence>
<keyword evidence="1" id="KW-1133">Transmembrane helix</keyword>
<dbReference type="AlphaFoldDB" id="A0A1D8JD09"/>
<feature type="transmembrane region" description="Helical" evidence="1">
    <location>
        <begin position="49"/>
        <end position="71"/>
    </location>
</feature>
<evidence type="ECO:0000313" key="3">
    <source>
        <dbReference type="Proteomes" id="UP000185746"/>
    </source>
</evidence>